<dbReference type="Pfam" id="PF13175">
    <property type="entry name" value="AAA_15"/>
    <property type="match status" value="1"/>
</dbReference>
<dbReference type="InterPro" id="IPR034139">
    <property type="entry name" value="TOPRIM_OLD"/>
</dbReference>
<name>A0AAX1QA02_9BACI</name>
<dbReference type="InterPro" id="IPR041685">
    <property type="entry name" value="AAA_GajA/Old/RecF-like"/>
</dbReference>
<dbReference type="PANTHER" id="PTHR43581">
    <property type="entry name" value="ATP/GTP PHOSPHATASE"/>
    <property type="match status" value="1"/>
</dbReference>
<feature type="domain" description="OLD protein-like TOPRIM" evidence="2">
    <location>
        <begin position="497"/>
        <end position="562"/>
    </location>
</feature>
<organism evidence="3 4">
    <name type="scientific">Priestia endophytica</name>
    <dbReference type="NCBI Taxonomy" id="135735"/>
    <lineage>
        <taxon>Bacteria</taxon>
        <taxon>Bacillati</taxon>
        <taxon>Bacillota</taxon>
        <taxon>Bacilli</taxon>
        <taxon>Bacillales</taxon>
        <taxon>Bacillaceae</taxon>
        <taxon>Priestia</taxon>
    </lineage>
</organism>
<dbReference type="AlphaFoldDB" id="A0AAX1QA02"/>
<evidence type="ECO:0000259" key="2">
    <source>
        <dbReference type="Pfam" id="PF20469"/>
    </source>
</evidence>
<dbReference type="Gene3D" id="3.40.50.300">
    <property type="entry name" value="P-loop containing nucleotide triphosphate hydrolases"/>
    <property type="match status" value="2"/>
</dbReference>
<dbReference type="Proteomes" id="UP000250174">
    <property type="component" value="Unassembled WGS sequence"/>
</dbReference>
<gene>
    <name evidence="3" type="ORF">A3864_12590</name>
</gene>
<evidence type="ECO:0000259" key="1">
    <source>
        <dbReference type="Pfam" id="PF13175"/>
    </source>
</evidence>
<proteinExistence type="predicted"/>
<dbReference type="EMBL" id="LVYK01000026">
    <property type="protein sequence ID" value="RAS76655.1"/>
    <property type="molecule type" value="Genomic_DNA"/>
</dbReference>
<protein>
    <submittedName>
        <fullName evidence="3">Uncharacterized protein</fullName>
    </submittedName>
</protein>
<comment type="caution">
    <text evidence="3">The sequence shown here is derived from an EMBL/GenBank/DDBJ whole genome shotgun (WGS) entry which is preliminary data.</text>
</comment>
<reference evidence="3 4" key="1">
    <citation type="submission" date="2016-03" db="EMBL/GenBank/DDBJ databases">
        <title>Comparison of Bacillus endophyticus and B. anthracis characteristics using whole genome sequence analysis and microbiological techniques.</title>
        <authorList>
            <person name="Lekota K.E."/>
            <person name="Mafofo J."/>
            <person name="Rees J."/>
            <person name="Muchadeyi F.C."/>
            <person name="Madoroba E."/>
            <person name="Van Heerden H."/>
        </authorList>
    </citation>
    <scope>NUCLEOTIDE SEQUENCE [LARGE SCALE GENOMIC DNA]</scope>
    <source>
        <strain evidence="3 4">3631_10C</strain>
        <plasmid evidence="3">pBEH1</plasmid>
    </source>
</reference>
<evidence type="ECO:0000313" key="3">
    <source>
        <dbReference type="EMBL" id="RAS76655.1"/>
    </source>
</evidence>
<dbReference type="Pfam" id="PF20469">
    <property type="entry name" value="OLD-like_TOPRIM"/>
    <property type="match status" value="1"/>
</dbReference>
<dbReference type="InterPro" id="IPR027417">
    <property type="entry name" value="P-loop_NTPase"/>
</dbReference>
<feature type="domain" description="Endonuclease GajA/Old nuclease/RecF-like AAA" evidence="1">
    <location>
        <begin position="9"/>
        <end position="445"/>
    </location>
</feature>
<accession>A0AAX1QA02</accession>
<keyword evidence="3" id="KW-0614">Plasmid</keyword>
<dbReference type="InterPro" id="IPR051396">
    <property type="entry name" value="Bact_Antivir_Def_Nuclease"/>
</dbReference>
<sequence>MGERDMITLEKLFVKNYRKFYDGVITFDNRITAMAGANNSGKTSLVELMSNIFIKEKRDSINIEDLNIKARLEDELAIDKVIKDGELDDHSKIDKLQEIHKELNKITIGLAIKYDDDNDSLERFSEYLADVDITKRNFYFQIEYEYTPVKEKDIINILKKEVDFREIFSSLQPKVYYCDEHFEHRTRISDRSDFYNLFNYHCVYAIRKLSDTSEEKQNFLSKHLLKTVQNNQNWQGNLKDLIKSINKLLNQQDLSNEIDTITLRHIKTTLDSFSKTNGGNTGKLGIDFRLENKDIEKVLLDFIHIYFEQDEGVRIKEQKQGLGYSNLIYLLLEAQIFSEKIDATKVNLLVFEEPEAHLHPQMESTFIQYIDAINKSKKAPETEESTEITENLAAAREIEAGLKESATATEVAEVVETEIVKVVVEGIEQESIPFQMLITTHSSEMTKTIGLDNIRILRSNRHIGSKVYDLNEFINLPNTDKKFYEKFFQFNMVEMVFADKLILFEGDAERLLFKYIISNLEQYGNLSSQYISYIQVGGAYAHKYLDLIDFLEVKTLIFTDIDYKYDDTEDIKKTTDLILEEILNRKTTNDTIKKIVDKSTISEIFEREKEKKGVFLPNNRVCLKFQTDSDGYARTLEDALLHKLLKYETVFHKITKKDFKLLIENNQLVLTNTSKTETNLRDRVDKLNNKTDFMYALIYSGKINYAIPTYIEEGLNWLRD</sequence>
<dbReference type="SUPFAM" id="SSF52540">
    <property type="entry name" value="P-loop containing nucleoside triphosphate hydrolases"/>
    <property type="match status" value="1"/>
</dbReference>
<dbReference type="CDD" id="cd01026">
    <property type="entry name" value="TOPRIM_OLD"/>
    <property type="match status" value="1"/>
</dbReference>
<geneLocation type="plasmid" evidence="3">
    <name>pBEH1</name>
</geneLocation>
<dbReference type="PANTHER" id="PTHR43581:SF4">
    <property type="entry name" value="ATP_GTP PHOSPHATASE"/>
    <property type="match status" value="1"/>
</dbReference>
<evidence type="ECO:0000313" key="4">
    <source>
        <dbReference type="Proteomes" id="UP000250174"/>
    </source>
</evidence>